<feature type="transmembrane region" description="Helical" evidence="2">
    <location>
        <begin position="44"/>
        <end position="65"/>
    </location>
</feature>
<dbReference type="InterPro" id="IPR029050">
    <property type="entry name" value="Immunoprotect_excell_Ig-like"/>
</dbReference>
<dbReference type="Gene3D" id="2.60.40.1240">
    <property type="match status" value="1"/>
</dbReference>
<keyword evidence="2" id="KW-0812">Transmembrane</keyword>
<dbReference type="Proteomes" id="UP001596337">
    <property type="component" value="Unassembled WGS sequence"/>
</dbReference>
<dbReference type="EMBL" id="JBHSXX010000001">
    <property type="protein sequence ID" value="MFC6871709.1"/>
    <property type="molecule type" value="Genomic_DNA"/>
</dbReference>
<keyword evidence="2" id="KW-1133">Transmembrane helix</keyword>
<organism evidence="3 4">
    <name type="scientific">Haloechinothrix salitolerans</name>
    <dbReference type="NCBI Taxonomy" id="926830"/>
    <lineage>
        <taxon>Bacteria</taxon>
        <taxon>Bacillati</taxon>
        <taxon>Actinomycetota</taxon>
        <taxon>Actinomycetes</taxon>
        <taxon>Pseudonocardiales</taxon>
        <taxon>Pseudonocardiaceae</taxon>
        <taxon>Haloechinothrix</taxon>
    </lineage>
</organism>
<dbReference type="RefSeq" id="WP_345391770.1">
    <property type="nucleotide sequence ID" value="NZ_BAABLA010000007.1"/>
</dbReference>
<reference evidence="4" key="1">
    <citation type="journal article" date="2019" name="Int. J. Syst. Evol. Microbiol.">
        <title>The Global Catalogue of Microorganisms (GCM) 10K type strain sequencing project: providing services to taxonomists for standard genome sequencing and annotation.</title>
        <authorList>
            <consortium name="The Broad Institute Genomics Platform"/>
            <consortium name="The Broad Institute Genome Sequencing Center for Infectious Disease"/>
            <person name="Wu L."/>
            <person name="Ma J."/>
        </authorList>
    </citation>
    <scope>NUCLEOTIDE SEQUENCE [LARGE SCALE GENOMIC DNA]</scope>
    <source>
        <strain evidence="4">KCTC 32255</strain>
    </source>
</reference>
<protein>
    <recommendedName>
        <fullName evidence="5">DUF4352 domain-containing protein</fullName>
    </recommendedName>
</protein>
<keyword evidence="1" id="KW-0732">Signal</keyword>
<evidence type="ECO:0000256" key="1">
    <source>
        <dbReference type="ARBA" id="ARBA00022729"/>
    </source>
</evidence>
<sequence length="245" mass="25306">MTQPQQFGSPPPAQKAPKPAKFGALAWTSLILGIVGILGSPIIFLNNLTAIVAALGLILGVIALFGTKRILALIGIGLCVAGIAITVAVQGDTVKELENALNEPGSASGESGDSGQATWGEQFTWESGVAVKVSKPTPCTPSDFASPQNIERAMKFTVTVVNNSDEPVNIVDLTPSGDATFNGGKAETIFDSDGECGDGGMESTTVLPGKTYRYDVAYAVGPKPGELQLVFNPILGQEAVFVGKV</sequence>
<evidence type="ECO:0000313" key="4">
    <source>
        <dbReference type="Proteomes" id="UP001596337"/>
    </source>
</evidence>
<evidence type="ECO:0000313" key="3">
    <source>
        <dbReference type="EMBL" id="MFC6871709.1"/>
    </source>
</evidence>
<proteinExistence type="predicted"/>
<name>A0ABW2CC99_9PSEU</name>
<accession>A0ABW2CC99</accession>
<gene>
    <name evidence="3" type="ORF">ACFQGD_31770</name>
</gene>
<feature type="transmembrane region" description="Helical" evidence="2">
    <location>
        <begin position="20"/>
        <end position="38"/>
    </location>
</feature>
<evidence type="ECO:0000256" key="2">
    <source>
        <dbReference type="SAM" id="Phobius"/>
    </source>
</evidence>
<keyword evidence="4" id="KW-1185">Reference proteome</keyword>
<evidence type="ECO:0008006" key="5">
    <source>
        <dbReference type="Google" id="ProtNLM"/>
    </source>
</evidence>
<keyword evidence="2" id="KW-0472">Membrane</keyword>
<feature type="transmembrane region" description="Helical" evidence="2">
    <location>
        <begin position="70"/>
        <end position="89"/>
    </location>
</feature>
<comment type="caution">
    <text evidence="3">The sequence shown here is derived from an EMBL/GenBank/DDBJ whole genome shotgun (WGS) entry which is preliminary data.</text>
</comment>